<dbReference type="Gramene" id="OMP11299">
    <property type="protein sequence ID" value="OMP11299"/>
    <property type="gene ID" value="CCACVL1_00580"/>
</dbReference>
<comment type="caution">
    <text evidence="1">The sequence shown here is derived from an EMBL/GenBank/DDBJ whole genome shotgun (WGS) entry which is preliminary data.</text>
</comment>
<dbReference type="Proteomes" id="UP000188268">
    <property type="component" value="Unassembled WGS sequence"/>
</dbReference>
<accession>A0A1R3KWA8</accession>
<evidence type="ECO:0000313" key="1">
    <source>
        <dbReference type="EMBL" id="OMP11299.1"/>
    </source>
</evidence>
<keyword evidence="2" id="KW-1185">Reference proteome</keyword>
<dbReference type="AlphaFoldDB" id="A0A1R3KWA8"/>
<evidence type="ECO:0000313" key="2">
    <source>
        <dbReference type="Proteomes" id="UP000188268"/>
    </source>
</evidence>
<name>A0A1R3KWA8_COCAP</name>
<protein>
    <submittedName>
        <fullName evidence="1">Uncharacterized protein</fullName>
    </submittedName>
</protein>
<gene>
    <name evidence="1" type="ORF">CCACVL1_00580</name>
</gene>
<proteinExistence type="predicted"/>
<organism evidence="1 2">
    <name type="scientific">Corchorus capsularis</name>
    <name type="common">Jute</name>
    <dbReference type="NCBI Taxonomy" id="210143"/>
    <lineage>
        <taxon>Eukaryota</taxon>
        <taxon>Viridiplantae</taxon>
        <taxon>Streptophyta</taxon>
        <taxon>Embryophyta</taxon>
        <taxon>Tracheophyta</taxon>
        <taxon>Spermatophyta</taxon>
        <taxon>Magnoliopsida</taxon>
        <taxon>eudicotyledons</taxon>
        <taxon>Gunneridae</taxon>
        <taxon>Pentapetalae</taxon>
        <taxon>rosids</taxon>
        <taxon>malvids</taxon>
        <taxon>Malvales</taxon>
        <taxon>Malvaceae</taxon>
        <taxon>Grewioideae</taxon>
        <taxon>Apeibeae</taxon>
        <taxon>Corchorus</taxon>
    </lineage>
</organism>
<sequence length="30" mass="3682">DPDQLFIPWKLLLDILQIKPEYGFYGRFKK</sequence>
<feature type="non-terminal residue" evidence="1">
    <location>
        <position position="1"/>
    </location>
</feature>
<feature type="non-terminal residue" evidence="1">
    <location>
        <position position="30"/>
    </location>
</feature>
<dbReference type="EMBL" id="AWWV01001401">
    <property type="protein sequence ID" value="OMP11299.1"/>
    <property type="molecule type" value="Genomic_DNA"/>
</dbReference>
<reference evidence="1 2" key="1">
    <citation type="submission" date="2013-09" db="EMBL/GenBank/DDBJ databases">
        <title>Corchorus capsularis genome sequencing.</title>
        <authorList>
            <person name="Alam M."/>
            <person name="Haque M.S."/>
            <person name="Islam M.S."/>
            <person name="Emdad E.M."/>
            <person name="Islam M.M."/>
            <person name="Ahmed B."/>
            <person name="Halim A."/>
            <person name="Hossen Q.M.M."/>
            <person name="Hossain M.Z."/>
            <person name="Ahmed R."/>
            <person name="Khan M.M."/>
            <person name="Islam R."/>
            <person name="Rashid M.M."/>
            <person name="Khan S.A."/>
            <person name="Rahman M.S."/>
            <person name="Alam M."/>
        </authorList>
    </citation>
    <scope>NUCLEOTIDE SEQUENCE [LARGE SCALE GENOMIC DNA]</scope>
    <source>
        <strain evidence="2">cv. CVL-1</strain>
        <tissue evidence="1">Whole seedling</tissue>
    </source>
</reference>